<dbReference type="Gene3D" id="1.10.10.10">
    <property type="entry name" value="Winged helix-like DNA-binding domain superfamily/Winged helix DNA-binding domain"/>
    <property type="match status" value="1"/>
</dbReference>
<dbReference type="Proteomes" id="UP000298347">
    <property type="component" value="Unassembled WGS sequence"/>
</dbReference>
<keyword evidence="2" id="KW-0032">Aminotransferase</keyword>
<evidence type="ECO:0000256" key="6">
    <source>
        <dbReference type="ARBA" id="ARBA00023163"/>
    </source>
</evidence>
<accession>A0A4Z0GR64</accession>
<keyword evidence="6" id="KW-0804">Transcription</keyword>
<name>A0A4Z0GR64_9BACL</name>
<dbReference type="InterPro" id="IPR051446">
    <property type="entry name" value="HTH_trans_reg/aminotransferase"/>
</dbReference>
<evidence type="ECO:0000256" key="3">
    <source>
        <dbReference type="ARBA" id="ARBA00022898"/>
    </source>
</evidence>
<dbReference type="InterPro" id="IPR036390">
    <property type="entry name" value="WH_DNA-bd_sf"/>
</dbReference>
<keyword evidence="9" id="KW-1185">Reference proteome</keyword>
<dbReference type="EMBL" id="SRJD01000005">
    <property type="protein sequence ID" value="TGA98936.1"/>
    <property type="molecule type" value="Genomic_DNA"/>
</dbReference>
<dbReference type="GO" id="GO:0003700">
    <property type="term" value="F:DNA-binding transcription factor activity"/>
    <property type="evidence" value="ECO:0007669"/>
    <property type="project" value="InterPro"/>
</dbReference>
<keyword evidence="3" id="KW-0663">Pyridoxal phosphate</keyword>
<dbReference type="AlphaFoldDB" id="A0A4Z0GR64"/>
<gene>
    <name evidence="8" type="ORF">E4665_06320</name>
</gene>
<protein>
    <submittedName>
        <fullName evidence="8">GntR family transcriptional regulator</fullName>
    </submittedName>
</protein>
<feature type="domain" description="HTH gntR-type" evidence="7">
    <location>
        <begin position="13"/>
        <end position="81"/>
    </location>
</feature>
<evidence type="ECO:0000313" key="9">
    <source>
        <dbReference type="Proteomes" id="UP000298347"/>
    </source>
</evidence>
<dbReference type="PANTHER" id="PTHR46577:SF1">
    <property type="entry name" value="HTH-TYPE TRANSCRIPTIONAL REGULATORY PROTEIN GABR"/>
    <property type="match status" value="1"/>
</dbReference>
<keyword evidence="5" id="KW-0238">DNA-binding</keyword>
<dbReference type="GO" id="GO:0003677">
    <property type="term" value="F:DNA binding"/>
    <property type="evidence" value="ECO:0007669"/>
    <property type="project" value="UniProtKB-KW"/>
</dbReference>
<comment type="cofactor">
    <cofactor evidence="1">
        <name>pyridoxal 5'-phosphate</name>
        <dbReference type="ChEBI" id="CHEBI:597326"/>
    </cofactor>
</comment>
<evidence type="ECO:0000256" key="4">
    <source>
        <dbReference type="ARBA" id="ARBA00023015"/>
    </source>
</evidence>
<dbReference type="CDD" id="cd07377">
    <property type="entry name" value="WHTH_GntR"/>
    <property type="match status" value="1"/>
</dbReference>
<organism evidence="8 9">
    <name type="scientific">Sporolactobacillus shoreae</name>
    <dbReference type="NCBI Taxonomy" id="1465501"/>
    <lineage>
        <taxon>Bacteria</taxon>
        <taxon>Bacillati</taxon>
        <taxon>Bacillota</taxon>
        <taxon>Bacilli</taxon>
        <taxon>Bacillales</taxon>
        <taxon>Sporolactobacillaceae</taxon>
        <taxon>Sporolactobacillus</taxon>
    </lineage>
</organism>
<dbReference type="InterPro" id="IPR036388">
    <property type="entry name" value="WH-like_DNA-bd_sf"/>
</dbReference>
<comment type="caution">
    <text evidence="8">The sequence shown here is derived from an EMBL/GenBank/DDBJ whole genome shotgun (WGS) entry which is preliminary data.</text>
</comment>
<evidence type="ECO:0000259" key="7">
    <source>
        <dbReference type="PROSITE" id="PS50949"/>
    </source>
</evidence>
<dbReference type="GO" id="GO:0008483">
    <property type="term" value="F:transaminase activity"/>
    <property type="evidence" value="ECO:0007669"/>
    <property type="project" value="UniProtKB-KW"/>
</dbReference>
<dbReference type="RefSeq" id="WP_135347956.1">
    <property type="nucleotide sequence ID" value="NZ_SRJD01000005.1"/>
</dbReference>
<reference evidence="8 9" key="1">
    <citation type="journal article" date="2015" name="Int. J. Syst. Evol. Microbiol.">
        <title>Sporolactobacillus shoreae sp. nov. and Sporolactobacillus spathodeae sp. nov., two spore-forming lactic acid bacteria isolated from tree barks in Thailand.</title>
        <authorList>
            <person name="Thamacharoensuk T."/>
            <person name="Kitahara M."/>
            <person name="Ohkuma M."/>
            <person name="Thongchul N."/>
            <person name="Tanasupawat S."/>
        </authorList>
    </citation>
    <scope>NUCLEOTIDE SEQUENCE [LARGE SCALE GENOMIC DNA]</scope>
    <source>
        <strain evidence="8 9">BK92</strain>
    </source>
</reference>
<keyword evidence="4" id="KW-0805">Transcription regulation</keyword>
<keyword evidence="2" id="KW-0808">Transferase</keyword>
<evidence type="ECO:0000256" key="2">
    <source>
        <dbReference type="ARBA" id="ARBA00022576"/>
    </source>
</evidence>
<dbReference type="Pfam" id="PF00392">
    <property type="entry name" value="GntR"/>
    <property type="match status" value="1"/>
</dbReference>
<evidence type="ECO:0000313" key="8">
    <source>
        <dbReference type="EMBL" id="TGA98936.1"/>
    </source>
</evidence>
<evidence type="ECO:0000256" key="1">
    <source>
        <dbReference type="ARBA" id="ARBA00001933"/>
    </source>
</evidence>
<dbReference type="SUPFAM" id="SSF46785">
    <property type="entry name" value="Winged helix' DNA-binding domain"/>
    <property type="match status" value="1"/>
</dbReference>
<dbReference type="InterPro" id="IPR000524">
    <property type="entry name" value="Tscrpt_reg_HTH_GntR"/>
</dbReference>
<dbReference type="PANTHER" id="PTHR46577">
    <property type="entry name" value="HTH-TYPE TRANSCRIPTIONAL REGULATORY PROTEIN GABR"/>
    <property type="match status" value="1"/>
</dbReference>
<sequence>MEIVPELDNRLKDPLYSQLYQYFKAEIEKSALQRNTHLPSIRYLADTLNVSHTTVQMAYQQLLADGYIKSKERSGYYVAELDSDFINSADIRSPNTSSAGSAGENTGGVLYDFFITGCQQRKLVILMTR</sequence>
<dbReference type="SMART" id="SM00345">
    <property type="entry name" value="HTH_GNTR"/>
    <property type="match status" value="1"/>
</dbReference>
<proteinExistence type="predicted"/>
<dbReference type="PROSITE" id="PS50949">
    <property type="entry name" value="HTH_GNTR"/>
    <property type="match status" value="1"/>
</dbReference>
<evidence type="ECO:0000256" key="5">
    <source>
        <dbReference type="ARBA" id="ARBA00023125"/>
    </source>
</evidence>
<dbReference type="OrthoDB" id="9808770at2"/>